<comment type="caution">
    <text evidence="2">The sequence shown here is derived from an EMBL/GenBank/DDBJ whole genome shotgun (WGS) entry which is preliminary data.</text>
</comment>
<dbReference type="RefSeq" id="XP_043166832.1">
    <property type="nucleotide sequence ID" value="XM_043310897.1"/>
</dbReference>
<protein>
    <submittedName>
        <fullName evidence="2">Uncharacterized protein</fullName>
    </submittedName>
</protein>
<dbReference type="EMBL" id="CAJRGZ010000016">
    <property type="protein sequence ID" value="CAG5153695.1"/>
    <property type="molecule type" value="Genomic_DNA"/>
</dbReference>
<reference evidence="2" key="1">
    <citation type="submission" date="2021-05" db="EMBL/GenBank/DDBJ databases">
        <authorList>
            <person name="Stam R."/>
        </authorList>
    </citation>
    <scope>NUCLEOTIDE SEQUENCE</scope>
    <source>
        <strain evidence="2">CS162</strain>
    </source>
</reference>
<accession>A0A8J2I655</accession>
<gene>
    <name evidence="2" type="ORF">ALTATR162_LOCUS3291</name>
</gene>
<feature type="compositionally biased region" description="Low complexity" evidence="1">
    <location>
        <begin position="166"/>
        <end position="185"/>
    </location>
</feature>
<proteinExistence type="predicted"/>
<feature type="region of interest" description="Disordered" evidence="1">
    <location>
        <begin position="132"/>
        <end position="185"/>
    </location>
</feature>
<evidence type="ECO:0000256" key="1">
    <source>
        <dbReference type="SAM" id="MobiDB-lite"/>
    </source>
</evidence>
<organism evidence="2 3">
    <name type="scientific">Alternaria atra</name>
    <dbReference type="NCBI Taxonomy" id="119953"/>
    <lineage>
        <taxon>Eukaryota</taxon>
        <taxon>Fungi</taxon>
        <taxon>Dikarya</taxon>
        <taxon>Ascomycota</taxon>
        <taxon>Pezizomycotina</taxon>
        <taxon>Dothideomycetes</taxon>
        <taxon>Pleosporomycetidae</taxon>
        <taxon>Pleosporales</taxon>
        <taxon>Pleosporineae</taxon>
        <taxon>Pleosporaceae</taxon>
        <taxon>Alternaria</taxon>
        <taxon>Alternaria sect. Ulocladioides</taxon>
    </lineage>
</organism>
<dbReference type="Proteomes" id="UP000676310">
    <property type="component" value="Unassembled WGS sequence"/>
</dbReference>
<evidence type="ECO:0000313" key="2">
    <source>
        <dbReference type="EMBL" id="CAG5153695.1"/>
    </source>
</evidence>
<dbReference type="OrthoDB" id="409136at2759"/>
<name>A0A8J2I655_9PLEO</name>
<sequence length="334" mass="36640">MFFCEEKEPRKIAKKTIDEGGLLKNLAGFRTGHLDRIPRVGRLIQPAARQEEAQQSSESGSVPEVYFDPSNPIKAIGMPIFIKQADSTLRKATANAVFDGQRCVYLSVSHVFFNDTLPPPARSIALENEFNFGSGTEDEDEEECRDATSCASVSSFEESADDQPKSLTSKSNSSTMSPVPSTPNNQDFPDMASLVLLGQLTTFSVDLDWAVIDIHHSGVHSAVYELKTNIQSERVQEKLISKTESVNIVAETSRGPINGQLSHMAIYMRLPNATCFQEVYQVTLDSALEWGDCGVQILNTVTEQPYGHVVVSSATKKVAYIVPATPVFQKSGTR</sequence>
<evidence type="ECO:0000313" key="3">
    <source>
        <dbReference type="Proteomes" id="UP000676310"/>
    </source>
</evidence>
<keyword evidence="3" id="KW-1185">Reference proteome</keyword>
<dbReference type="AlphaFoldDB" id="A0A8J2I655"/>
<dbReference type="GeneID" id="67014831"/>